<feature type="transmembrane region" description="Helical" evidence="1">
    <location>
        <begin position="36"/>
        <end position="56"/>
    </location>
</feature>
<accession>A0A7W0CFZ0</accession>
<keyword evidence="1" id="KW-0812">Transmembrane</keyword>
<comment type="caution">
    <text evidence="3">The sequence shown here is derived from an EMBL/GenBank/DDBJ whole genome shotgun (WGS) entry which is preliminary data.</text>
</comment>
<feature type="domain" description="DUF1206" evidence="2">
    <location>
        <begin position="110"/>
        <end position="179"/>
    </location>
</feature>
<keyword evidence="1" id="KW-1133">Transmembrane helix</keyword>
<feature type="transmembrane region" description="Helical" evidence="1">
    <location>
        <begin position="76"/>
        <end position="98"/>
    </location>
</feature>
<reference evidence="3 4" key="1">
    <citation type="submission" date="2020-07" db="EMBL/GenBank/DDBJ databases">
        <title>Genomic Encyclopedia of Type Strains, Phase IV (KMG-IV): sequencing the most valuable type-strain genomes for metagenomic binning, comparative biology and taxonomic classification.</title>
        <authorList>
            <person name="Goeker M."/>
        </authorList>
    </citation>
    <scope>NUCLEOTIDE SEQUENCE [LARGE SCALE GENOMIC DNA]</scope>
    <source>
        <strain evidence="3 4">DSM 45533</strain>
    </source>
</reference>
<feature type="transmembrane region" description="Helical" evidence="1">
    <location>
        <begin position="201"/>
        <end position="222"/>
    </location>
</feature>
<dbReference type="Pfam" id="PF06724">
    <property type="entry name" value="DUF1206"/>
    <property type="match status" value="3"/>
</dbReference>
<name>A0A7W0CFZ0_9ACTN</name>
<dbReference type="RefSeq" id="WP_181609227.1">
    <property type="nucleotide sequence ID" value="NZ_BAABAM010000006.1"/>
</dbReference>
<evidence type="ECO:0000313" key="3">
    <source>
        <dbReference type="EMBL" id="MBA2890401.1"/>
    </source>
</evidence>
<feature type="transmembrane region" description="Helical" evidence="1">
    <location>
        <begin position="110"/>
        <end position="128"/>
    </location>
</feature>
<dbReference type="InterPro" id="IPR009597">
    <property type="entry name" value="DUF1206"/>
</dbReference>
<evidence type="ECO:0000256" key="1">
    <source>
        <dbReference type="SAM" id="Phobius"/>
    </source>
</evidence>
<feature type="domain" description="DUF1206" evidence="2">
    <location>
        <begin position="199"/>
        <end position="267"/>
    </location>
</feature>
<organism evidence="3 4">
    <name type="scientific">Nonomuraea soli</name>
    <dbReference type="NCBI Taxonomy" id="1032476"/>
    <lineage>
        <taxon>Bacteria</taxon>
        <taxon>Bacillati</taxon>
        <taxon>Actinomycetota</taxon>
        <taxon>Actinomycetes</taxon>
        <taxon>Streptosporangiales</taxon>
        <taxon>Streptosporangiaceae</taxon>
        <taxon>Nonomuraea</taxon>
    </lineage>
</organism>
<protein>
    <submittedName>
        <fullName evidence="3">Putative membrane protein YphA (DoxX/SURF4 family)</fullName>
    </submittedName>
</protein>
<feature type="domain" description="DUF1206" evidence="2">
    <location>
        <begin position="30"/>
        <end position="98"/>
    </location>
</feature>
<evidence type="ECO:0000313" key="4">
    <source>
        <dbReference type="Proteomes" id="UP000530928"/>
    </source>
</evidence>
<dbReference type="EMBL" id="JACDUR010000002">
    <property type="protein sequence ID" value="MBA2890401.1"/>
    <property type="molecule type" value="Genomic_DNA"/>
</dbReference>
<keyword evidence="1" id="KW-0472">Membrane</keyword>
<feature type="transmembrane region" description="Helical" evidence="1">
    <location>
        <begin position="242"/>
        <end position="263"/>
    </location>
</feature>
<dbReference type="Proteomes" id="UP000530928">
    <property type="component" value="Unassembled WGS sequence"/>
</dbReference>
<evidence type="ECO:0000259" key="2">
    <source>
        <dbReference type="Pfam" id="PF06724"/>
    </source>
</evidence>
<sequence length="270" mass="28549">MQTANEAGRKASGAARRATDNPWIDRLARVGFAARGVLYALIGLLALQIGPFSGSGEKADKSGAIHLVEQQPFGNFLLWVMTIGLAALAIWQIGEAVFSHHRTRDRVESAGRAAVYVLLVISMLGLLLKGKEASSTDKQSRDATSALLELAPPLGQILVALVGLGVIALGIYWIHEGWTAKFMRDMTGGGRWVRRVGQAGYIARGVVAISAGALIGKAAITYDAKDAVGIDGALKGLADAPAGPYLLVAVAVGLMLFAVYCFAEARWHRT</sequence>
<proteinExistence type="predicted"/>
<dbReference type="AlphaFoldDB" id="A0A7W0CFZ0"/>
<keyword evidence="4" id="KW-1185">Reference proteome</keyword>
<gene>
    <name evidence="3" type="ORF">HNR30_001742</name>
</gene>
<feature type="transmembrane region" description="Helical" evidence="1">
    <location>
        <begin position="154"/>
        <end position="174"/>
    </location>
</feature>